<accession>A0A852V9G4</accession>
<evidence type="ECO:0000256" key="2">
    <source>
        <dbReference type="ARBA" id="ARBA00023125"/>
    </source>
</evidence>
<evidence type="ECO:0000256" key="3">
    <source>
        <dbReference type="ARBA" id="ARBA00023163"/>
    </source>
</evidence>
<dbReference type="AlphaFoldDB" id="A0A852V9G4"/>
<organism evidence="5 6">
    <name type="scientific">Tunturiibacter lichenicola</name>
    <dbReference type="NCBI Taxonomy" id="2051959"/>
    <lineage>
        <taxon>Bacteria</taxon>
        <taxon>Pseudomonadati</taxon>
        <taxon>Acidobacteriota</taxon>
        <taxon>Terriglobia</taxon>
        <taxon>Terriglobales</taxon>
        <taxon>Acidobacteriaceae</taxon>
        <taxon>Tunturiibacter</taxon>
    </lineage>
</organism>
<comment type="caution">
    <text evidence="5">The sequence shown here is derived from an EMBL/GenBank/DDBJ whole genome shotgun (WGS) entry which is preliminary data.</text>
</comment>
<dbReference type="Pfam" id="PF01638">
    <property type="entry name" value="HxlR"/>
    <property type="match status" value="1"/>
</dbReference>
<reference evidence="5 6" key="1">
    <citation type="submission" date="2020-07" db="EMBL/GenBank/DDBJ databases">
        <title>Genomic Encyclopedia of Type Strains, Phase IV (KMG-V): Genome sequencing to study the core and pangenomes of soil and plant-associated prokaryotes.</title>
        <authorList>
            <person name="Whitman W."/>
        </authorList>
    </citation>
    <scope>NUCLEOTIDE SEQUENCE [LARGE SCALE GENOMIC DNA]</scope>
    <source>
        <strain evidence="5 6">M8UP22</strain>
    </source>
</reference>
<evidence type="ECO:0000256" key="1">
    <source>
        <dbReference type="ARBA" id="ARBA00023015"/>
    </source>
</evidence>
<dbReference type="Proteomes" id="UP000564385">
    <property type="component" value="Unassembled WGS sequence"/>
</dbReference>
<keyword evidence="3" id="KW-0804">Transcription</keyword>
<name>A0A852V9G4_9BACT</name>
<dbReference type="GO" id="GO:0003677">
    <property type="term" value="F:DNA binding"/>
    <property type="evidence" value="ECO:0007669"/>
    <property type="project" value="UniProtKB-KW"/>
</dbReference>
<dbReference type="PANTHER" id="PTHR33204:SF18">
    <property type="entry name" value="TRANSCRIPTIONAL REGULATORY PROTEIN"/>
    <property type="match status" value="1"/>
</dbReference>
<evidence type="ECO:0000313" key="6">
    <source>
        <dbReference type="Proteomes" id="UP000564385"/>
    </source>
</evidence>
<proteinExistence type="predicted"/>
<dbReference type="SUPFAM" id="SSF46785">
    <property type="entry name" value="Winged helix' DNA-binding domain"/>
    <property type="match status" value="1"/>
</dbReference>
<dbReference type="InterPro" id="IPR036390">
    <property type="entry name" value="WH_DNA-bd_sf"/>
</dbReference>
<evidence type="ECO:0000259" key="4">
    <source>
        <dbReference type="PROSITE" id="PS51118"/>
    </source>
</evidence>
<dbReference type="Gene3D" id="1.10.10.10">
    <property type="entry name" value="Winged helix-like DNA-binding domain superfamily/Winged helix DNA-binding domain"/>
    <property type="match status" value="1"/>
</dbReference>
<dbReference type="PANTHER" id="PTHR33204">
    <property type="entry name" value="TRANSCRIPTIONAL REGULATOR, MARR FAMILY"/>
    <property type="match status" value="1"/>
</dbReference>
<dbReference type="EMBL" id="JACCCU010000001">
    <property type="protein sequence ID" value="NYF87971.1"/>
    <property type="molecule type" value="Genomic_DNA"/>
</dbReference>
<dbReference type="PROSITE" id="PS51118">
    <property type="entry name" value="HTH_HXLR"/>
    <property type="match status" value="1"/>
</dbReference>
<dbReference type="InterPro" id="IPR002577">
    <property type="entry name" value="HTH_HxlR"/>
</dbReference>
<keyword evidence="2 5" id="KW-0238">DNA-binding</keyword>
<gene>
    <name evidence="5" type="ORF">HDF08_000038</name>
</gene>
<sequence>MNFSVILAIVPSKTKDTKDAMSKKTLAVSALRDQLDTKRFAESMRQIVDRHALLIMRELSMGVTRFQEIEAQTRIGASLLASRLRRLERDGIIERRLYLSRPPRYEYFATPKGKDLDGVLFAAGNWNIRWGDQTEEPSVVVYDKITGVRLSAMPRRVDEGRTAAKRKK</sequence>
<evidence type="ECO:0000313" key="5">
    <source>
        <dbReference type="EMBL" id="NYF87971.1"/>
    </source>
</evidence>
<keyword evidence="1" id="KW-0805">Transcription regulation</keyword>
<dbReference type="InterPro" id="IPR036388">
    <property type="entry name" value="WH-like_DNA-bd_sf"/>
</dbReference>
<protein>
    <submittedName>
        <fullName evidence="5">DNA-binding HxlR family transcriptional regulator</fullName>
    </submittedName>
</protein>
<feature type="domain" description="HTH hxlR-type" evidence="4">
    <location>
        <begin position="37"/>
        <end position="135"/>
    </location>
</feature>